<dbReference type="InterPro" id="IPR013785">
    <property type="entry name" value="Aldolase_TIM"/>
</dbReference>
<proteinExistence type="predicted"/>
<reference evidence="3 4" key="1">
    <citation type="submission" date="2019-11" db="EMBL/GenBank/DDBJ databases">
        <title>Genome sequences of 17 halophilic strains isolated from different environments.</title>
        <authorList>
            <person name="Furrow R.E."/>
        </authorList>
    </citation>
    <scope>NUCLEOTIDE SEQUENCE [LARGE SCALE GENOMIC DNA]</scope>
    <source>
        <strain evidence="3 4">22511_23_Filter</strain>
    </source>
</reference>
<gene>
    <name evidence="3" type="ORF">GLW04_16215</name>
</gene>
<feature type="domain" description="Glycoside-hydrolase family GH114 TIM-barrel" evidence="2">
    <location>
        <begin position="47"/>
        <end position="264"/>
    </location>
</feature>
<dbReference type="PANTHER" id="PTHR35882">
    <property type="entry name" value="PELA"/>
    <property type="match status" value="1"/>
</dbReference>
<dbReference type="GO" id="GO:0016787">
    <property type="term" value="F:hydrolase activity"/>
    <property type="evidence" value="ECO:0007669"/>
    <property type="project" value="UniProtKB-KW"/>
</dbReference>
<dbReference type="RefSeq" id="WP_160839126.1">
    <property type="nucleotide sequence ID" value="NZ_WMET01000004.1"/>
</dbReference>
<comment type="caution">
    <text evidence="3">The sequence shown here is derived from an EMBL/GenBank/DDBJ whole genome shotgun (WGS) entry which is preliminary data.</text>
</comment>
<protein>
    <submittedName>
        <fullName evidence="3">Glycosyl hydrolase</fullName>
    </submittedName>
</protein>
<evidence type="ECO:0000256" key="1">
    <source>
        <dbReference type="SAM" id="SignalP"/>
    </source>
</evidence>
<keyword evidence="3" id="KW-0378">Hydrolase</keyword>
<accession>A0A845DX95</accession>
<name>A0A845DX95_9BACI</name>
<organism evidence="3 4">
    <name type="scientific">Halobacillus litoralis</name>
    <dbReference type="NCBI Taxonomy" id="45668"/>
    <lineage>
        <taxon>Bacteria</taxon>
        <taxon>Bacillati</taxon>
        <taxon>Bacillota</taxon>
        <taxon>Bacilli</taxon>
        <taxon>Bacillales</taxon>
        <taxon>Bacillaceae</taxon>
        <taxon>Halobacillus</taxon>
    </lineage>
</organism>
<keyword evidence="1" id="KW-0732">Signal</keyword>
<evidence type="ECO:0000313" key="3">
    <source>
        <dbReference type="EMBL" id="MYL21449.1"/>
    </source>
</evidence>
<dbReference type="InterPro" id="IPR004352">
    <property type="entry name" value="GH114_TIM-barrel"/>
</dbReference>
<dbReference type="InterPro" id="IPR017853">
    <property type="entry name" value="GH"/>
</dbReference>
<dbReference type="EMBL" id="WMET01000004">
    <property type="protein sequence ID" value="MYL21449.1"/>
    <property type="molecule type" value="Genomic_DNA"/>
</dbReference>
<dbReference type="AlphaFoldDB" id="A0A845DX95"/>
<dbReference type="Pfam" id="PF03537">
    <property type="entry name" value="Glyco_hydro_114"/>
    <property type="match status" value="1"/>
</dbReference>
<dbReference type="PANTHER" id="PTHR35882:SF2">
    <property type="entry name" value="PELA"/>
    <property type="match status" value="1"/>
</dbReference>
<dbReference type="Proteomes" id="UP000460949">
    <property type="component" value="Unassembled WGS sequence"/>
</dbReference>
<dbReference type="SUPFAM" id="SSF51445">
    <property type="entry name" value="(Trans)glycosidases"/>
    <property type="match status" value="1"/>
</dbReference>
<feature type="signal peptide" evidence="1">
    <location>
        <begin position="1"/>
        <end position="28"/>
    </location>
</feature>
<evidence type="ECO:0000313" key="4">
    <source>
        <dbReference type="Proteomes" id="UP000460949"/>
    </source>
</evidence>
<feature type="chain" id="PRO_5032345859" evidence="1">
    <location>
        <begin position="29"/>
        <end position="280"/>
    </location>
</feature>
<evidence type="ECO:0000259" key="2">
    <source>
        <dbReference type="Pfam" id="PF03537"/>
    </source>
</evidence>
<sequence>MGIFSMMKWSLLVVLTAGLVFSPFPAFAQSSNPLSNVQSYKIYYDYPTDAILNQMQAYDAVMIEPVLYTKAQIETIQQSGTLVYGYINTMEADNWNTALIGQLEESDFFHRDGERVYYPEWDSYLTDITSDHYQQVLLAEIEKQITAKGLDGVFLDTVGNIDNEHCGSDVLDDQRAGMAVFLQEIRRQHPSLSLIQNWGFGTLSTTTYPYVDGIMWENFNYSTVSTDQWSQNRIEDLQQLQTETGLEVLTVSFTEKTKSTNYAASKNFKHYHESSHYNAW</sequence>
<dbReference type="Gene3D" id="3.20.20.70">
    <property type="entry name" value="Aldolase class I"/>
    <property type="match status" value="1"/>
</dbReference>